<dbReference type="GO" id="GO:0003700">
    <property type="term" value="F:DNA-binding transcription factor activity"/>
    <property type="evidence" value="ECO:0007669"/>
    <property type="project" value="InterPro"/>
</dbReference>
<dbReference type="InterPro" id="IPR000835">
    <property type="entry name" value="HTH_MarR-typ"/>
</dbReference>
<dbReference type="GO" id="GO:0006950">
    <property type="term" value="P:response to stress"/>
    <property type="evidence" value="ECO:0007669"/>
    <property type="project" value="TreeGrafter"/>
</dbReference>
<dbReference type="SMART" id="SM00347">
    <property type="entry name" value="HTH_MARR"/>
    <property type="match status" value="1"/>
</dbReference>
<dbReference type="PANTHER" id="PTHR33164">
    <property type="entry name" value="TRANSCRIPTIONAL REGULATOR, MARR FAMILY"/>
    <property type="match status" value="1"/>
</dbReference>
<dbReference type="InterPro" id="IPR039422">
    <property type="entry name" value="MarR/SlyA-like"/>
</dbReference>
<gene>
    <name evidence="2" type="ORF">GHK62_07215</name>
</gene>
<reference evidence="2 3" key="1">
    <citation type="journal article" date="2013" name="Genome Biol.">
        <title>Comparative genomics of the core and accessory genomes of 48 Sinorhizobium strains comprising five genospecies.</title>
        <authorList>
            <person name="Sugawara M."/>
            <person name="Epstein B."/>
            <person name="Badgley B.D."/>
            <person name="Unno T."/>
            <person name="Xu L."/>
            <person name="Reese J."/>
            <person name="Gyaneshwar P."/>
            <person name="Denny R."/>
            <person name="Mudge J."/>
            <person name="Bharti A.K."/>
            <person name="Farmer A.D."/>
            <person name="May G.D."/>
            <person name="Woodward J.E."/>
            <person name="Medigue C."/>
            <person name="Vallenet D."/>
            <person name="Lajus A."/>
            <person name="Rouy Z."/>
            <person name="Martinez-Vaz B."/>
            <person name="Tiffin P."/>
            <person name="Young N.D."/>
            <person name="Sadowsky M.J."/>
        </authorList>
    </citation>
    <scope>NUCLEOTIDE SEQUENCE [LARGE SCALE GENOMIC DNA]</scope>
    <source>
        <strain evidence="2 3">USDA4894</strain>
    </source>
</reference>
<keyword evidence="3" id="KW-1185">Reference proteome</keyword>
<dbReference type="EMBL" id="WITC01000032">
    <property type="protein sequence ID" value="MQX14561.1"/>
    <property type="molecule type" value="Genomic_DNA"/>
</dbReference>
<comment type="caution">
    <text evidence="2">The sequence shown here is derived from an EMBL/GenBank/DDBJ whole genome shotgun (WGS) entry which is preliminary data.</text>
</comment>
<dbReference type="InterPro" id="IPR036390">
    <property type="entry name" value="WH_DNA-bd_sf"/>
</dbReference>
<dbReference type="PROSITE" id="PS50995">
    <property type="entry name" value="HTH_MARR_2"/>
    <property type="match status" value="1"/>
</dbReference>
<dbReference type="OrthoDB" id="2287011at2"/>
<organism evidence="2 3">
    <name type="scientific">Sinorhizobium terangae</name>
    <dbReference type="NCBI Taxonomy" id="110322"/>
    <lineage>
        <taxon>Bacteria</taxon>
        <taxon>Pseudomonadati</taxon>
        <taxon>Pseudomonadota</taxon>
        <taxon>Alphaproteobacteria</taxon>
        <taxon>Hyphomicrobiales</taxon>
        <taxon>Rhizobiaceae</taxon>
        <taxon>Sinorhizobium/Ensifer group</taxon>
        <taxon>Sinorhizobium</taxon>
    </lineage>
</organism>
<dbReference type="Pfam" id="PF12802">
    <property type="entry name" value="MarR_2"/>
    <property type="match status" value="1"/>
</dbReference>
<name>A0A6N7L9S9_SINTE</name>
<evidence type="ECO:0000313" key="3">
    <source>
        <dbReference type="Proteomes" id="UP000439983"/>
    </source>
</evidence>
<dbReference type="SUPFAM" id="SSF46785">
    <property type="entry name" value="Winged helix' DNA-binding domain"/>
    <property type="match status" value="1"/>
</dbReference>
<feature type="domain" description="HTH marR-type" evidence="1">
    <location>
        <begin position="19"/>
        <end position="151"/>
    </location>
</feature>
<protein>
    <submittedName>
        <fullName evidence="2">MarR family transcriptional regulator</fullName>
    </submittedName>
</protein>
<dbReference type="InterPro" id="IPR036388">
    <property type="entry name" value="WH-like_DNA-bd_sf"/>
</dbReference>
<dbReference type="Proteomes" id="UP000439983">
    <property type="component" value="Unassembled WGS sequence"/>
</dbReference>
<evidence type="ECO:0000259" key="1">
    <source>
        <dbReference type="PROSITE" id="PS50995"/>
    </source>
</evidence>
<dbReference type="Gene3D" id="1.10.10.10">
    <property type="entry name" value="Winged helix-like DNA-binding domain superfamily/Winged helix DNA-binding domain"/>
    <property type="match status" value="1"/>
</dbReference>
<sequence length="157" mass="16703">MTSSNTPTAEAGVIGEVTRHCVMTRTRRISRVVTGIYDQALRPHGVNASQFSLLVLIAKLGGASRAEIGRANYQDRSTLTRNLAPLLSEGWVEEIPSEAGGRSRPVFISEAGKELLVIAAPAWRSAQAKARELLGEEGITAIVSVADSLPPDEPASL</sequence>
<dbReference type="AlphaFoldDB" id="A0A6N7L9S9"/>
<dbReference type="PANTHER" id="PTHR33164:SF105">
    <property type="entry name" value="TRANSCRIPTIONAL REPRESSOR PROTEIN-RELATED"/>
    <property type="match status" value="1"/>
</dbReference>
<accession>A0A6N7L9S9</accession>
<proteinExistence type="predicted"/>
<evidence type="ECO:0000313" key="2">
    <source>
        <dbReference type="EMBL" id="MQX14561.1"/>
    </source>
</evidence>